<dbReference type="PIRSF" id="PIRSF026760">
    <property type="entry name" value="UCP026760"/>
    <property type="match status" value="1"/>
</dbReference>
<gene>
    <name evidence="3" type="ORF">OWR29_36985</name>
</gene>
<dbReference type="InterPro" id="IPR011669">
    <property type="entry name" value="DgcN-like"/>
</dbReference>
<protein>
    <submittedName>
        <fullName evidence="3">DUF1611 domain-containing protein</fullName>
    </submittedName>
</protein>
<evidence type="ECO:0000259" key="2">
    <source>
        <dbReference type="Pfam" id="PF17396"/>
    </source>
</evidence>
<name>A0ABT4BAT0_9ACTN</name>
<reference evidence="3" key="1">
    <citation type="submission" date="2022-11" db="EMBL/GenBank/DDBJ databases">
        <authorList>
            <person name="Somphong A."/>
            <person name="Phongsopitanun W."/>
        </authorList>
    </citation>
    <scope>NUCLEOTIDE SEQUENCE</scope>
    <source>
        <strain evidence="3">Pm04-4</strain>
    </source>
</reference>
<evidence type="ECO:0000313" key="3">
    <source>
        <dbReference type="EMBL" id="MCY1143629.1"/>
    </source>
</evidence>
<feature type="domain" description="D-glutamate N-acetyltransferase-like N-terminal" evidence="2">
    <location>
        <begin position="40"/>
        <end position="129"/>
    </location>
</feature>
<dbReference type="EMBL" id="JAPNTZ010000016">
    <property type="protein sequence ID" value="MCY1143629.1"/>
    <property type="molecule type" value="Genomic_DNA"/>
</dbReference>
<dbReference type="Pfam" id="PF07755">
    <property type="entry name" value="DUF1611"/>
    <property type="match status" value="1"/>
</dbReference>
<feature type="domain" description="D-glutamate N-acetyltransferase-like C-terminal" evidence="1">
    <location>
        <begin position="135"/>
        <end position="335"/>
    </location>
</feature>
<dbReference type="Pfam" id="PF17396">
    <property type="entry name" value="DUF1611_N"/>
    <property type="match status" value="1"/>
</dbReference>
<dbReference type="PANTHER" id="PTHR40690">
    <property type="entry name" value="GLL3100 PROTEIN"/>
    <property type="match status" value="1"/>
</dbReference>
<sequence>MTARPPAAVATFGRLVELDAKMAHGILRYCDHIVAVVDAAHAGRRLKEILPYAGRDIPVVATIADAHRLGARELVVGASPPGGAADPAMVGEVAAAAGLGMWIVHGLHTRLSRVPELAPYAERIVELRHRPLDERVATGRSASLGGNVVLTVASDCASGKMTAALELWQGLRRRGAAAEFVATGQTGMYIAGGGAPIDAVRSDFTAGVVEELVLDAAAAAPDGYVLVEGQGSILHPAYSGVSLSLLHGSAPNLLVFCHDLGRDQLAYFDQPVVDVAEEIALLERLSVHQRGARVVAVVGVDRGADPATAERSRARLEDRLGLPVVPATAPGFDRLTDLIAEF</sequence>
<dbReference type="Gene3D" id="3.40.50.720">
    <property type="entry name" value="NAD(P)-binding Rossmann-like Domain"/>
    <property type="match status" value="1"/>
</dbReference>
<dbReference type="SUPFAM" id="SSF52540">
    <property type="entry name" value="P-loop containing nucleoside triphosphate hydrolases"/>
    <property type="match status" value="1"/>
</dbReference>
<evidence type="ECO:0000313" key="4">
    <source>
        <dbReference type="Proteomes" id="UP001151002"/>
    </source>
</evidence>
<dbReference type="Proteomes" id="UP001151002">
    <property type="component" value="Unassembled WGS sequence"/>
</dbReference>
<evidence type="ECO:0000259" key="1">
    <source>
        <dbReference type="Pfam" id="PF07755"/>
    </source>
</evidence>
<proteinExistence type="predicted"/>
<accession>A0ABT4BAT0</accession>
<keyword evidence="4" id="KW-1185">Reference proteome</keyword>
<dbReference type="PANTHER" id="PTHR40690:SF1">
    <property type="entry name" value="DUF1611 DOMAIN-CONTAINING PROTEIN"/>
    <property type="match status" value="1"/>
</dbReference>
<dbReference type="InterPro" id="IPR035402">
    <property type="entry name" value="DgcN-like_N"/>
</dbReference>
<organism evidence="3 4">
    <name type="scientific">Paractinoplanes pyxinae</name>
    <dbReference type="NCBI Taxonomy" id="2997416"/>
    <lineage>
        <taxon>Bacteria</taxon>
        <taxon>Bacillati</taxon>
        <taxon>Actinomycetota</taxon>
        <taxon>Actinomycetes</taxon>
        <taxon>Micromonosporales</taxon>
        <taxon>Micromonosporaceae</taxon>
        <taxon>Paractinoplanes</taxon>
    </lineage>
</organism>
<dbReference type="InterPro" id="IPR035086">
    <property type="entry name" value="DgcN-like_C"/>
</dbReference>
<dbReference type="InterPro" id="IPR027417">
    <property type="entry name" value="P-loop_NTPase"/>
</dbReference>
<dbReference type="Gene3D" id="3.40.50.300">
    <property type="entry name" value="P-loop containing nucleotide triphosphate hydrolases"/>
    <property type="match status" value="1"/>
</dbReference>
<dbReference type="RefSeq" id="WP_267568161.1">
    <property type="nucleotide sequence ID" value="NZ_JAPNTZ010000016.1"/>
</dbReference>
<comment type="caution">
    <text evidence="3">The sequence shown here is derived from an EMBL/GenBank/DDBJ whole genome shotgun (WGS) entry which is preliminary data.</text>
</comment>